<name>A0A0A9C5F0_ARUDO</name>
<reference evidence="1" key="1">
    <citation type="submission" date="2014-09" db="EMBL/GenBank/DDBJ databases">
        <authorList>
            <person name="Magalhaes I.L.F."/>
            <person name="Oliveira U."/>
            <person name="Santos F.R."/>
            <person name="Vidigal T.H.D.A."/>
            <person name="Brescovit A.D."/>
            <person name="Santos A.J."/>
        </authorList>
    </citation>
    <scope>NUCLEOTIDE SEQUENCE</scope>
    <source>
        <tissue evidence="1">Shoot tissue taken approximately 20 cm above the soil surface</tissue>
    </source>
</reference>
<accession>A0A0A9C5F0</accession>
<proteinExistence type="predicted"/>
<dbReference type="AlphaFoldDB" id="A0A0A9C5F0"/>
<sequence length="111" mass="11085">MACIDLVLPVVAAFRSCGFIIGAADELLLVVLSRIDGVSPVLASSNGCLLSSCAPPDELVVAIPAVITSGVTECCTLGSCRVIFCVDLASPVVGASGGSPVEPLPVFPNGI</sequence>
<evidence type="ECO:0000313" key="1">
    <source>
        <dbReference type="EMBL" id="JAD71529.1"/>
    </source>
</evidence>
<organism evidence="1">
    <name type="scientific">Arundo donax</name>
    <name type="common">Giant reed</name>
    <name type="synonym">Donax arundinaceus</name>
    <dbReference type="NCBI Taxonomy" id="35708"/>
    <lineage>
        <taxon>Eukaryota</taxon>
        <taxon>Viridiplantae</taxon>
        <taxon>Streptophyta</taxon>
        <taxon>Embryophyta</taxon>
        <taxon>Tracheophyta</taxon>
        <taxon>Spermatophyta</taxon>
        <taxon>Magnoliopsida</taxon>
        <taxon>Liliopsida</taxon>
        <taxon>Poales</taxon>
        <taxon>Poaceae</taxon>
        <taxon>PACMAD clade</taxon>
        <taxon>Arundinoideae</taxon>
        <taxon>Arundineae</taxon>
        <taxon>Arundo</taxon>
    </lineage>
</organism>
<protein>
    <submittedName>
        <fullName evidence="1">Uncharacterized protein</fullName>
    </submittedName>
</protein>
<dbReference type="EMBL" id="GBRH01226366">
    <property type="protein sequence ID" value="JAD71529.1"/>
    <property type="molecule type" value="Transcribed_RNA"/>
</dbReference>
<reference evidence="1" key="2">
    <citation type="journal article" date="2015" name="Data Brief">
        <title>Shoot transcriptome of the giant reed, Arundo donax.</title>
        <authorList>
            <person name="Barrero R.A."/>
            <person name="Guerrero F.D."/>
            <person name="Moolhuijzen P."/>
            <person name="Goolsby J.A."/>
            <person name="Tidwell J."/>
            <person name="Bellgard S.E."/>
            <person name="Bellgard M.I."/>
        </authorList>
    </citation>
    <scope>NUCLEOTIDE SEQUENCE</scope>
    <source>
        <tissue evidence="1">Shoot tissue taken approximately 20 cm above the soil surface</tissue>
    </source>
</reference>